<protein>
    <submittedName>
        <fullName evidence="3">Sulfurtransferase-like selenium metabolism protein YedF</fullName>
    </submittedName>
</protein>
<dbReference type="SUPFAM" id="SSF64307">
    <property type="entry name" value="SirA-like"/>
    <property type="match status" value="1"/>
</dbReference>
<comment type="similarity">
    <text evidence="1">Belongs to the sulfur carrier protein TusA family.</text>
</comment>
<dbReference type="SUPFAM" id="SSF75169">
    <property type="entry name" value="DsrEFH-like"/>
    <property type="match status" value="1"/>
</dbReference>
<evidence type="ECO:0000256" key="1">
    <source>
        <dbReference type="ARBA" id="ARBA00008984"/>
    </source>
</evidence>
<name>A0A9D1EUC8_9FIRM</name>
<evidence type="ECO:0000313" key="3">
    <source>
        <dbReference type="EMBL" id="HIS31931.1"/>
    </source>
</evidence>
<sequence length="250" mass="24953">MIYQIDAKGRQCPIPVVETKKALAGAAEGDVVETLVDNEIAVQNLEKMAAQKGLVYSHTQEGPGCWRVRIKAGGAAGANGAVLPAGNGGANGPDSSAGLSNAGSVDAAAAAGNGSAAGTGAAGTVTGGAVDGNAGAPGGKGTVVVISADHMGEGDEGLGRLLVKSFLYALTSRDELPETLILYNGGAKLSVEGAETLEDLKVLEAGGVEILTCGTCLNHYGLTEKLRVGSVSNMYAICEKLMTAAKVVKI</sequence>
<proteinExistence type="inferred from homology"/>
<evidence type="ECO:0000259" key="2">
    <source>
        <dbReference type="PROSITE" id="PS01148"/>
    </source>
</evidence>
<dbReference type="EMBL" id="DVIQ01000061">
    <property type="protein sequence ID" value="HIS31931.1"/>
    <property type="molecule type" value="Genomic_DNA"/>
</dbReference>
<dbReference type="Proteomes" id="UP000823935">
    <property type="component" value="Unassembled WGS sequence"/>
</dbReference>
<dbReference type="InterPro" id="IPR027396">
    <property type="entry name" value="DsrEFH-like"/>
</dbReference>
<dbReference type="AlphaFoldDB" id="A0A9D1EUC8"/>
<feature type="domain" description="UPF0033" evidence="2">
    <location>
        <begin position="5"/>
        <end position="29"/>
    </location>
</feature>
<evidence type="ECO:0000313" key="4">
    <source>
        <dbReference type="Proteomes" id="UP000823935"/>
    </source>
</evidence>
<organism evidence="3 4">
    <name type="scientific">Candidatus Limivivens intestinipullorum</name>
    <dbReference type="NCBI Taxonomy" id="2840858"/>
    <lineage>
        <taxon>Bacteria</taxon>
        <taxon>Bacillati</taxon>
        <taxon>Bacillota</taxon>
        <taxon>Clostridia</taxon>
        <taxon>Lachnospirales</taxon>
        <taxon>Lachnospiraceae</taxon>
        <taxon>Lachnospiraceae incertae sedis</taxon>
        <taxon>Candidatus Limivivens</taxon>
    </lineage>
</organism>
<reference evidence="3" key="1">
    <citation type="submission" date="2020-10" db="EMBL/GenBank/DDBJ databases">
        <authorList>
            <person name="Gilroy R."/>
        </authorList>
    </citation>
    <scope>NUCLEOTIDE SEQUENCE</scope>
    <source>
        <strain evidence="3">CHK190-19873</strain>
    </source>
</reference>
<dbReference type="CDD" id="cd00291">
    <property type="entry name" value="SirA_YedF_YeeD"/>
    <property type="match status" value="1"/>
</dbReference>
<comment type="caution">
    <text evidence="3">The sequence shown here is derived from an EMBL/GenBank/DDBJ whole genome shotgun (WGS) entry which is preliminary data.</text>
</comment>
<dbReference type="PROSITE" id="PS01148">
    <property type="entry name" value="UPF0033"/>
    <property type="match status" value="1"/>
</dbReference>
<dbReference type="Pfam" id="PF01206">
    <property type="entry name" value="TusA"/>
    <property type="match status" value="1"/>
</dbReference>
<reference evidence="3" key="2">
    <citation type="journal article" date="2021" name="PeerJ">
        <title>Extensive microbial diversity within the chicken gut microbiome revealed by metagenomics and culture.</title>
        <authorList>
            <person name="Gilroy R."/>
            <person name="Ravi A."/>
            <person name="Getino M."/>
            <person name="Pursley I."/>
            <person name="Horton D.L."/>
            <person name="Alikhan N.F."/>
            <person name="Baker D."/>
            <person name="Gharbi K."/>
            <person name="Hall N."/>
            <person name="Watson M."/>
            <person name="Adriaenssens E.M."/>
            <person name="Foster-Nyarko E."/>
            <person name="Jarju S."/>
            <person name="Secka A."/>
            <person name="Antonio M."/>
            <person name="Oren A."/>
            <person name="Chaudhuri R.R."/>
            <person name="La Ragione R."/>
            <person name="Hildebrand F."/>
            <person name="Pallen M.J."/>
        </authorList>
    </citation>
    <scope>NUCLEOTIDE SEQUENCE</scope>
    <source>
        <strain evidence="3">CHK190-19873</strain>
    </source>
</reference>
<accession>A0A9D1EUC8</accession>
<dbReference type="InterPro" id="IPR019870">
    <property type="entry name" value="Se_metab_YedF"/>
</dbReference>
<dbReference type="NCBIfam" id="TIGR03527">
    <property type="entry name" value="selenium_YedF"/>
    <property type="match status" value="1"/>
</dbReference>
<dbReference type="PANTHER" id="PTHR33279:SF6">
    <property type="entry name" value="SULFUR CARRIER PROTEIN YEDF-RELATED"/>
    <property type="match status" value="1"/>
</dbReference>
<dbReference type="Gene3D" id="3.30.110.40">
    <property type="entry name" value="TusA-like domain"/>
    <property type="match status" value="1"/>
</dbReference>
<dbReference type="PANTHER" id="PTHR33279">
    <property type="entry name" value="SULFUR CARRIER PROTEIN YEDF-RELATED"/>
    <property type="match status" value="1"/>
</dbReference>
<dbReference type="InterPro" id="IPR036868">
    <property type="entry name" value="TusA-like_sf"/>
</dbReference>
<gene>
    <name evidence="3" type="primary">yedF</name>
    <name evidence="3" type="ORF">IAB44_10355</name>
</gene>
<dbReference type="InterPro" id="IPR001455">
    <property type="entry name" value="TusA-like"/>
</dbReference>